<evidence type="ECO:0000259" key="2">
    <source>
        <dbReference type="Pfam" id="PF00078"/>
    </source>
</evidence>
<keyword evidence="1" id="KW-1133">Transmembrane helix</keyword>
<proteinExistence type="predicted"/>
<gene>
    <name evidence="3" type="ORF">Tci_613344</name>
</gene>
<feature type="transmembrane region" description="Helical" evidence="1">
    <location>
        <begin position="38"/>
        <end position="63"/>
    </location>
</feature>
<keyword evidence="1" id="KW-0472">Membrane</keyword>
<dbReference type="SUPFAM" id="SSF56219">
    <property type="entry name" value="DNase I-like"/>
    <property type="match status" value="1"/>
</dbReference>
<dbReference type="GO" id="GO:0003964">
    <property type="term" value="F:RNA-directed DNA polymerase activity"/>
    <property type="evidence" value="ECO:0007669"/>
    <property type="project" value="UniProtKB-KW"/>
</dbReference>
<dbReference type="AlphaFoldDB" id="A0A699JL55"/>
<dbReference type="PANTHER" id="PTHR33116:SF79">
    <property type="entry name" value="REVERSE TRANSCRIPTASE DOMAIN, ZINC FINGER, CCHC-TYPE-RELATED"/>
    <property type="match status" value="1"/>
</dbReference>
<keyword evidence="3" id="KW-0548">Nucleotidyltransferase</keyword>
<dbReference type="Gene3D" id="3.60.10.10">
    <property type="entry name" value="Endonuclease/exonuclease/phosphatase"/>
    <property type="match status" value="1"/>
</dbReference>
<feature type="transmembrane region" description="Helical" evidence="1">
    <location>
        <begin position="6"/>
        <end position="26"/>
    </location>
</feature>
<reference evidence="3" key="1">
    <citation type="journal article" date="2019" name="Sci. Rep.">
        <title>Draft genome of Tanacetum cinerariifolium, the natural source of mosquito coil.</title>
        <authorList>
            <person name="Yamashiro T."/>
            <person name="Shiraishi A."/>
            <person name="Satake H."/>
            <person name="Nakayama K."/>
        </authorList>
    </citation>
    <scope>NUCLEOTIDE SEQUENCE</scope>
</reference>
<organism evidence="3">
    <name type="scientific">Tanacetum cinerariifolium</name>
    <name type="common">Dalmatian daisy</name>
    <name type="synonym">Chrysanthemum cinerariifolium</name>
    <dbReference type="NCBI Taxonomy" id="118510"/>
    <lineage>
        <taxon>Eukaryota</taxon>
        <taxon>Viridiplantae</taxon>
        <taxon>Streptophyta</taxon>
        <taxon>Embryophyta</taxon>
        <taxon>Tracheophyta</taxon>
        <taxon>Spermatophyta</taxon>
        <taxon>Magnoliopsida</taxon>
        <taxon>eudicotyledons</taxon>
        <taxon>Gunneridae</taxon>
        <taxon>Pentapetalae</taxon>
        <taxon>asterids</taxon>
        <taxon>campanulids</taxon>
        <taxon>Asterales</taxon>
        <taxon>Asteraceae</taxon>
        <taxon>Asteroideae</taxon>
        <taxon>Anthemideae</taxon>
        <taxon>Anthemidinae</taxon>
        <taxon>Tanacetum</taxon>
    </lineage>
</organism>
<dbReference type="InterPro" id="IPR000477">
    <property type="entry name" value="RT_dom"/>
</dbReference>
<dbReference type="InterPro" id="IPR036691">
    <property type="entry name" value="Endo/exonu/phosph_ase_sf"/>
</dbReference>
<evidence type="ECO:0000313" key="3">
    <source>
        <dbReference type="EMBL" id="GFA41372.1"/>
    </source>
</evidence>
<keyword evidence="1" id="KW-0812">Transmembrane</keyword>
<dbReference type="CDD" id="cd01650">
    <property type="entry name" value="RT_nLTR_like"/>
    <property type="match status" value="1"/>
</dbReference>
<keyword evidence="3" id="KW-0808">Transferase</keyword>
<feature type="domain" description="Reverse transcriptase" evidence="2">
    <location>
        <begin position="320"/>
        <end position="540"/>
    </location>
</feature>
<evidence type="ECO:0000256" key="1">
    <source>
        <dbReference type="SAM" id="Phobius"/>
    </source>
</evidence>
<keyword evidence="3" id="KW-0695">RNA-directed DNA polymerase</keyword>
<accession>A0A699JL55</accession>
<name>A0A699JL55_TANCI</name>
<sequence>MLWGNYSYEFVYSPSVGFSGGILWIWDLRKFVKDNETISDSFLAICGAWVSSSTKLLIVSVYAPTDFSKKKILWDYIAHMIQSWEGECVILGYFNEVRFEHERFGTNFNDSGANAFNHFILSAGLIDLPLEGYSYTWALKNLSDHRPIIMHDGFNKIIEDAWKNSSIMETNKISLLKKKLQALKSVIKTWCKEDKKNSNEYRFSMQSRLTELDKLFDKGKTTDALVIERTSLLKSLQDLNARHSLEMAQNTKIHWAIEGDENTKYFHGIINKKRSQLAIRDIYFGQNVDTESNVNCEEIKRVGVIPLLSCLFLKNDAKLVKDFCPISLIGNFYKIIAKILANYLSLVMTDLISDVQSAFVQIDKYFTGLSFLVSLYGGVNIIKQKLWSSRLILKKAFNSQKGQSFVNGSPSSEFSFHKGLKQGDPLSLFLFILVMETLHISFNNILNARFFKGIRINESLTLSHLFYADDVIFIGTWDKANVISLVHMLNCFYMASGLKINIIKSTIMGIGTTKEELNSAAKIIRCSTFSSPFKYLGVKVGSSSSRNSFWDEVISKISSRLLKWKAKSLSIGNRFTLIKSVLTSLPLYFMSIYKAPMGVLYKLESICRNFFNGVDNNERKINMIGWKKILAAKRKGGLGVFSFFCL</sequence>
<dbReference type="Pfam" id="PF00078">
    <property type="entry name" value="RVT_1"/>
    <property type="match status" value="1"/>
</dbReference>
<protein>
    <submittedName>
        <fullName evidence="3">RNA-directed DNA polymerase, eukaryota</fullName>
    </submittedName>
</protein>
<dbReference type="PANTHER" id="PTHR33116">
    <property type="entry name" value="REVERSE TRANSCRIPTASE ZINC-BINDING DOMAIN-CONTAINING PROTEIN-RELATED-RELATED"/>
    <property type="match status" value="1"/>
</dbReference>
<dbReference type="EMBL" id="BKCJ010419713">
    <property type="protein sequence ID" value="GFA41372.1"/>
    <property type="molecule type" value="Genomic_DNA"/>
</dbReference>
<comment type="caution">
    <text evidence="3">The sequence shown here is derived from an EMBL/GenBank/DDBJ whole genome shotgun (WGS) entry which is preliminary data.</text>
</comment>